<dbReference type="RefSeq" id="WP_012186122.1">
    <property type="nucleotide sequence ID" value="NC_009954.1"/>
</dbReference>
<evidence type="ECO:0000256" key="3">
    <source>
        <dbReference type="ARBA" id="ARBA00023239"/>
    </source>
</evidence>
<dbReference type="GO" id="GO:0004794">
    <property type="term" value="F:threonine deaminase activity"/>
    <property type="evidence" value="ECO:0007669"/>
    <property type="project" value="TreeGrafter"/>
</dbReference>
<dbReference type="GO" id="GO:0003941">
    <property type="term" value="F:L-serine ammonia-lyase activity"/>
    <property type="evidence" value="ECO:0007669"/>
    <property type="project" value="TreeGrafter"/>
</dbReference>
<dbReference type="PANTHER" id="PTHR48078:SF6">
    <property type="entry name" value="L-THREONINE DEHYDRATASE CATABOLIC TDCB"/>
    <property type="match status" value="1"/>
</dbReference>
<dbReference type="InterPro" id="IPR050147">
    <property type="entry name" value="Ser/Thr_Dehydratase"/>
</dbReference>
<keyword evidence="6" id="KW-1185">Reference proteome</keyword>
<dbReference type="STRING" id="397948.Cmaq_1074"/>
<dbReference type="HOGENOM" id="CLU_028142_4_0_2"/>
<keyword evidence="2" id="KW-0663">Pyridoxal phosphate</keyword>
<dbReference type="GO" id="GO:0009097">
    <property type="term" value="P:isoleucine biosynthetic process"/>
    <property type="evidence" value="ECO:0007669"/>
    <property type="project" value="TreeGrafter"/>
</dbReference>
<dbReference type="eggNOG" id="arCOG01434">
    <property type="taxonomic scope" value="Archaea"/>
</dbReference>
<dbReference type="GeneID" id="5710373"/>
<dbReference type="Gene3D" id="3.40.50.1100">
    <property type="match status" value="2"/>
</dbReference>
<dbReference type="PANTHER" id="PTHR48078">
    <property type="entry name" value="THREONINE DEHYDRATASE, MITOCHONDRIAL-RELATED"/>
    <property type="match status" value="1"/>
</dbReference>
<protein>
    <submittedName>
        <fullName evidence="5">Pyridoxal-5'-phosphate-dependent protein beta subunit</fullName>
    </submittedName>
</protein>
<reference evidence="5 6" key="1">
    <citation type="submission" date="2007-10" db="EMBL/GenBank/DDBJ databases">
        <title>Complete sequence of Caldivirga maquilingensis IC-167.</title>
        <authorList>
            <consortium name="US DOE Joint Genome Institute"/>
            <person name="Copeland A."/>
            <person name="Lucas S."/>
            <person name="Lapidus A."/>
            <person name="Barry K."/>
            <person name="Glavina del Rio T."/>
            <person name="Dalin E."/>
            <person name="Tice H."/>
            <person name="Pitluck S."/>
            <person name="Saunders E."/>
            <person name="Brettin T."/>
            <person name="Bruce D."/>
            <person name="Detter J.C."/>
            <person name="Han C."/>
            <person name="Schmutz J."/>
            <person name="Larimer F."/>
            <person name="Land M."/>
            <person name="Hauser L."/>
            <person name="Kyrpides N."/>
            <person name="Ivanova N."/>
            <person name="Biddle J.F."/>
            <person name="Zhang Z."/>
            <person name="Fitz-Gibbon S.T."/>
            <person name="Lowe T.M."/>
            <person name="Saltikov C."/>
            <person name="House C.H."/>
            <person name="Richardson P."/>
        </authorList>
    </citation>
    <scope>NUCLEOTIDE SEQUENCE [LARGE SCALE GENOMIC DNA]</scope>
    <source>
        <strain evidence="6">ATCC 700844 / DSM 13496 / JCM 10307 / IC-167</strain>
    </source>
</reference>
<dbReference type="GO" id="GO:0006565">
    <property type="term" value="P:L-serine catabolic process"/>
    <property type="evidence" value="ECO:0007669"/>
    <property type="project" value="TreeGrafter"/>
</dbReference>
<dbReference type="Pfam" id="PF00291">
    <property type="entry name" value="PALP"/>
    <property type="match status" value="1"/>
</dbReference>
<sequence length="357" mass="38947">MVLNLTNMSGEVTYKCPKCGFTTEANTWLIKCPRCGSPLNVNYDLRRPRELSRSELTRILPVKEPLSLGEGLTPLVRRGDYYFKLEYLNPTGSFKDRGWSLALSVLRNDVTVVEDSSGNAGLSLAAYSAVKGVRARIYVPKTAPEAKKRLMRLLGANVVEAATRADASSLAMSFTEGVYVGHSWNPFFIHGVKLIAYELALELGNIDNVVAPLGNGTLTLGLYLGFKEAEELKLIKDTPRIIAVEASGYEWAYSMLHNTPMGVKATLPDGIIVPQPPRLTQIIDAIRDTGGDVVVVNDQGVIEGLREGIRLGFIIEPTSAVVFKALKEVNLSGTTVVILTGSGLKLSNELYRLIYGE</sequence>
<feature type="domain" description="Tryptophan synthase beta chain-like PALP" evidence="4">
    <location>
        <begin position="67"/>
        <end position="341"/>
    </location>
</feature>
<evidence type="ECO:0000313" key="6">
    <source>
        <dbReference type="Proteomes" id="UP000001137"/>
    </source>
</evidence>
<evidence type="ECO:0000256" key="2">
    <source>
        <dbReference type="ARBA" id="ARBA00022898"/>
    </source>
</evidence>
<name>A8MDP7_CALMQ</name>
<evidence type="ECO:0000256" key="1">
    <source>
        <dbReference type="ARBA" id="ARBA00001933"/>
    </source>
</evidence>
<keyword evidence="3" id="KW-0456">Lyase</keyword>
<accession>A8MDP7</accession>
<dbReference type="Proteomes" id="UP000001137">
    <property type="component" value="Chromosome"/>
</dbReference>
<organism evidence="5 6">
    <name type="scientific">Caldivirga maquilingensis (strain ATCC 700844 / DSM 13496 / JCM 10307 / IC-167)</name>
    <dbReference type="NCBI Taxonomy" id="397948"/>
    <lineage>
        <taxon>Archaea</taxon>
        <taxon>Thermoproteota</taxon>
        <taxon>Thermoprotei</taxon>
        <taxon>Thermoproteales</taxon>
        <taxon>Thermoproteaceae</taxon>
        <taxon>Caldivirga</taxon>
    </lineage>
</organism>
<dbReference type="InterPro" id="IPR001926">
    <property type="entry name" value="TrpB-like_PALP"/>
</dbReference>
<gene>
    <name evidence="5" type="ordered locus">Cmaq_1074</name>
</gene>
<dbReference type="AlphaFoldDB" id="A8MDP7"/>
<evidence type="ECO:0000259" key="4">
    <source>
        <dbReference type="Pfam" id="PF00291"/>
    </source>
</evidence>
<dbReference type="KEGG" id="cma:Cmaq_1074"/>
<dbReference type="InterPro" id="IPR036052">
    <property type="entry name" value="TrpB-like_PALP_sf"/>
</dbReference>
<evidence type="ECO:0000313" key="5">
    <source>
        <dbReference type="EMBL" id="ABW01903.1"/>
    </source>
</evidence>
<proteinExistence type="predicted"/>
<comment type="cofactor">
    <cofactor evidence="1">
        <name>pyridoxal 5'-phosphate</name>
        <dbReference type="ChEBI" id="CHEBI:597326"/>
    </cofactor>
</comment>
<dbReference type="OrthoDB" id="10138at2157"/>
<dbReference type="EMBL" id="CP000852">
    <property type="protein sequence ID" value="ABW01903.1"/>
    <property type="molecule type" value="Genomic_DNA"/>
</dbReference>
<dbReference type="SUPFAM" id="SSF53686">
    <property type="entry name" value="Tryptophan synthase beta subunit-like PLP-dependent enzymes"/>
    <property type="match status" value="1"/>
</dbReference>
<dbReference type="GO" id="GO:0006567">
    <property type="term" value="P:L-threonine catabolic process"/>
    <property type="evidence" value="ECO:0007669"/>
    <property type="project" value="TreeGrafter"/>
</dbReference>